<name>A0A371ELN8_MUCPR</name>
<organism evidence="1 2">
    <name type="scientific">Mucuna pruriens</name>
    <name type="common">Velvet bean</name>
    <name type="synonym">Dolichos pruriens</name>
    <dbReference type="NCBI Taxonomy" id="157652"/>
    <lineage>
        <taxon>Eukaryota</taxon>
        <taxon>Viridiplantae</taxon>
        <taxon>Streptophyta</taxon>
        <taxon>Embryophyta</taxon>
        <taxon>Tracheophyta</taxon>
        <taxon>Spermatophyta</taxon>
        <taxon>Magnoliopsida</taxon>
        <taxon>eudicotyledons</taxon>
        <taxon>Gunneridae</taxon>
        <taxon>Pentapetalae</taxon>
        <taxon>rosids</taxon>
        <taxon>fabids</taxon>
        <taxon>Fabales</taxon>
        <taxon>Fabaceae</taxon>
        <taxon>Papilionoideae</taxon>
        <taxon>50 kb inversion clade</taxon>
        <taxon>NPAAA clade</taxon>
        <taxon>indigoferoid/millettioid clade</taxon>
        <taxon>Phaseoleae</taxon>
        <taxon>Mucuna</taxon>
    </lineage>
</organism>
<dbReference type="GO" id="GO:0003676">
    <property type="term" value="F:nucleic acid binding"/>
    <property type="evidence" value="ECO:0007669"/>
    <property type="project" value="InterPro"/>
</dbReference>
<accession>A0A371ELN8</accession>
<dbReference type="EMBL" id="QJKJ01013180">
    <property type="protein sequence ID" value="RDX66965.1"/>
    <property type="molecule type" value="Genomic_DNA"/>
</dbReference>
<dbReference type="Gene3D" id="3.30.420.10">
    <property type="entry name" value="Ribonuclease H-like superfamily/Ribonuclease H"/>
    <property type="match status" value="1"/>
</dbReference>
<evidence type="ECO:0000313" key="2">
    <source>
        <dbReference type="Proteomes" id="UP000257109"/>
    </source>
</evidence>
<protein>
    <submittedName>
        <fullName evidence="1">Uncharacterized protein</fullName>
    </submittedName>
</protein>
<comment type="caution">
    <text evidence="1">The sequence shown here is derived from an EMBL/GenBank/DDBJ whole genome shotgun (WGS) entry which is preliminary data.</text>
</comment>
<proteinExistence type="predicted"/>
<dbReference type="InterPro" id="IPR036397">
    <property type="entry name" value="RNaseH_sf"/>
</dbReference>
<dbReference type="AlphaFoldDB" id="A0A371ELN8"/>
<reference evidence="1" key="1">
    <citation type="submission" date="2018-05" db="EMBL/GenBank/DDBJ databases">
        <title>Draft genome of Mucuna pruriens seed.</title>
        <authorList>
            <person name="Nnadi N.E."/>
            <person name="Vos R."/>
            <person name="Hasami M.H."/>
            <person name="Devisetty U.K."/>
            <person name="Aguiy J.C."/>
        </authorList>
    </citation>
    <scope>NUCLEOTIDE SEQUENCE [LARGE SCALE GENOMIC DNA]</scope>
    <source>
        <strain evidence="1">JCA_2017</strain>
    </source>
</reference>
<keyword evidence="2" id="KW-1185">Reference proteome</keyword>
<feature type="non-terminal residue" evidence="1">
    <location>
        <position position="182"/>
    </location>
</feature>
<dbReference type="Proteomes" id="UP000257109">
    <property type="component" value="Unassembled WGS sequence"/>
</dbReference>
<evidence type="ECO:0000313" key="1">
    <source>
        <dbReference type="EMBL" id="RDX66965.1"/>
    </source>
</evidence>
<gene>
    <name evidence="1" type="ORF">CR513_54213</name>
</gene>
<sequence length="182" mass="20876">MIHISFHAISDVINVVDLFFRKIVNLLHILSQIKVVNRTLSTLLWTIMRKNIKFWEECLSYIKFAYNQNVHFALNSHHLKFAREKAELVKYVHDKANSTLNKGLNSMLKQNIISLSSSLKEIQVVARKAIPFKFLKNINNNLNLLHKNGVNITFNVSNLSANFNVSNLNPFGASNKLRTSLS</sequence>